<dbReference type="EMBL" id="HBUE01000199">
    <property type="protein sequence ID" value="CAG6443391.1"/>
    <property type="molecule type" value="Transcribed_RNA"/>
</dbReference>
<reference evidence="1" key="1">
    <citation type="submission" date="2021-05" db="EMBL/GenBank/DDBJ databases">
        <authorList>
            <person name="Alioto T."/>
            <person name="Alioto T."/>
            <person name="Gomez Garrido J."/>
        </authorList>
    </citation>
    <scope>NUCLEOTIDE SEQUENCE</scope>
</reference>
<evidence type="ECO:0000313" key="1">
    <source>
        <dbReference type="EMBL" id="CAG6530384.1"/>
    </source>
</evidence>
<accession>A0A8D8H8Q0</accession>
<dbReference type="AlphaFoldDB" id="A0A8D8H8Q0"/>
<organism evidence="1">
    <name type="scientific">Culex pipiens</name>
    <name type="common">House mosquito</name>
    <dbReference type="NCBI Taxonomy" id="7175"/>
    <lineage>
        <taxon>Eukaryota</taxon>
        <taxon>Metazoa</taxon>
        <taxon>Ecdysozoa</taxon>
        <taxon>Arthropoda</taxon>
        <taxon>Hexapoda</taxon>
        <taxon>Insecta</taxon>
        <taxon>Pterygota</taxon>
        <taxon>Neoptera</taxon>
        <taxon>Endopterygota</taxon>
        <taxon>Diptera</taxon>
        <taxon>Nematocera</taxon>
        <taxon>Culicoidea</taxon>
        <taxon>Culicidae</taxon>
        <taxon>Culicinae</taxon>
        <taxon>Culicini</taxon>
        <taxon>Culex</taxon>
        <taxon>Culex</taxon>
    </lineage>
</organism>
<dbReference type="EMBL" id="HBUE01202134">
    <property type="protein sequence ID" value="CAG6530384.1"/>
    <property type="molecule type" value="Transcribed_RNA"/>
</dbReference>
<dbReference type="EMBL" id="HBUE01308321">
    <property type="protein sequence ID" value="CAG6582210.1"/>
    <property type="molecule type" value="Transcribed_RNA"/>
</dbReference>
<proteinExistence type="predicted"/>
<sequence>MVIVLQFRSHQYAAFTCLTVGGAKVDKQLVSTLVSSTILWTEMLAMAKTEMMRSDISESNAANGIRYRARNRCRARQAREAGNDRHVHSSGVCPNTFVPTRLCPFYDYDLPNEPGGAVLRVTSG</sequence>
<protein>
    <submittedName>
        <fullName evidence="1">(northern house mosquito) hypothetical protein</fullName>
    </submittedName>
</protein>
<name>A0A8D8H8Q0_CULPI</name>